<dbReference type="Proteomes" id="UP000193240">
    <property type="component" value="Unassembled WGS sequence"/>
</dbReference>
<keyword evidence="2" id="KW-1185">Reference proteome</keyword>
<reference evidence="1 2" key="1">
    <citation type="journal article" date="2017" name="Genome Announc.">
        <title>Genome sequence of the saprophytic ascomycete Epicoccum nigrum ICMP 19927 strain isolated from New Zealand.</title>
        <authorList>
            <person name="Fokin M."/>
            <person name="Fleetwood D."/>
            <person name="Weir B.S."/>
            <person name="Villas-Boas S.G."/>
        </authorList>
    </citation>
    <scope>NUCLEOTIDE SEQUENCE [LARGE SCALE GENOMIC DNA]</scope>
    <source>
        <strain evidence="1 2">ICMP 19927</strain>
    </source>
</reference>
<organism evidence="1 2">
    <name type="scientific">Epicoccum nigrum</name>
    <name type="common">Soil fungus</name>
    <name type="synonym">Epicoccum purpurascens</name>
    <dbReference type="NCBI Taxonomy" id="105696"/>
    <lineage>
        <taxon>Eukaryota</taxon>
        <taxon>Fungi</taxon>
        <taxon>Dikarya</taxon>
        <taxon>Ascomycota</taxon>
        <taxon>Pezizomycotina</taxon>
        <taxon>Dothideomycetes</taxon>
        <taxon>Pleosporomycetidae</taxon>
        <taxon>Pleosporales</taxon>
        <taxon>Pleosporineae</taxon>
        <taxon>Didymellaceae</taxon>
        <taxon>Epicoccum</taxon>
    </lineage>
</organism>
<sequence>MDGNDAVLCGSLILGPLDEGDCKDGKDKVDRFIRYFPWTAIRNYSVRIVFGPEEFDTEFDLYNRRDYVSVVTSGVLAKAPRLHNLQISVEIQDMDAPMVNKHSIRAEVSRLNPEGFDALAKEWEHCVAAEAPSVILPKSTMYKLFVEFKALHEKLAKAVPSIALSGQRLLLHPARIAREQEDIVAFRKQFERLVSIPGTLIRHGDLRREVESAVQRMTEMMAHLEDTRPPLRGQVDTI</sequence>
<dbReference type="EMBL" id="KZ107852">
    <property type="protein sequence ID" value="OSS46235.1"/>
    <property type="molecule type" value="Genomic_DNA"/>
</dbReference>
<proteinExistence type="predicted"/>
<protein>
    <submittedName>
        <fullName evidence="1">Uncharacterized protein</fullName>
    </submittedName>
</protein>
<gene>
    <name evidence="1" type="ORF">B5807_08194</name>
</gene>
<evidence type="ECO:0000313" key="2">
    <source>
        <dbReference type="Proteomes" id="UP000193240"/>
    </source>
</evidence>
<dbReference type="InParanoid" id="A0A1Y2LQX1"/>
<evidence type="ECO:0000313" key="1">
    <source>
        <dbReference type="EMBL" id="OSS46235.1"/>
    </source>
</evidence>
<dbReference type="AlphaFoldDB" id="A0A1Y2LQX1"/>
<accession>A0A1Y2LQX1</accession>
<name>A0A1Y2LQX1_EPING</name>